<evidence type="ECO:0000313" key="2">
    <source>
        <dbReference type="EMBL" id="KAJ8988788.1"/>
    </source>
</evidence>
<gene>
    <name evidence="2" type="ORF">HRR80_007412</name>
</gene>
<evidence type="ECO:0000313" key="3">
    <source>
        <dbReference type="Proteomes" id="UP001161757"/>
    </source>
</evidence>
<organism evidence="2 3">
    <name type="scientific">Exophiala dermatitidis</name>
    <name type="common">Black yeast-like fungus</name>
    <name type="synonym">Wangiella dermatitidis</name>
    <dbReference type="NCBI Taxonomy" id="5970"/>
    <lineage>
        <taxon>Eukaryota</taxon>
        <taxon>Fungi</taxon>
        <taxon>Dikarya</taxon>
        <taxon>Ascomycota</taxon>
        <taxon>Pezizomycotina</taxon>
        <taxon>Eurotiomycetes</taxon>
        <taxon>Chaetothyriomycetidae</taxon>
        <taxon>Chaetothyriales</taxon>
        <taxon>Herpotrichiellaceae</taxon>
        <taxon>Exophiala</taxon>
    </lineage>
</organism>
<evidence type="ECO:0000256" key="1">
    <source>
        <dbReference type="SAM" id="MobiDB-lite"/>
    </source>
</evidence>
<dbReference type="AlphaFoldDB" id="A0AAN6EP84"/>
<reference evidence="2" key="1">
    <citation type="submission" date="2023-01" db="EMBL/GenBank/DDBJ databases">
        <title>Exophiala dermititidis isolated from Cystic Fibrosis Patient.</title>
        <authorList>
            <person name="Kurbessoian T."/>
            <person name="Crocker A."/>
            <person name="Murante D."/>
            <person name="Hogan D.A."/>
            <person name="Stajich J.E."/>
        </authorList>
    </citation>
    <scope>NUCLEOTIDE SEQUENCE</scope>
    <source>
        <strain evidence="2">Ex8</strain>
    </source>
</reference>
<proteinExistence type="predicted"/>
<dbReference type="Proteomes" id="UP001161757">
    <property type="component" value="Unassembled WGS sequence"/>
</dbReference>
<protein>
    <submittedName>
        <fullName evidence="2">Uncharacterized protein</fullName>
    </submittedName>
</protein>
<feature type="region of interest" description="Disordered" evidence="1">
    <location>
        <begin position="1"/>
        <end position="30"/>
    </location>
</feature>
<dbReference type="EMBL" id="JAJGCB010000017">
    <property type="protein sequence ID" value="KAJ8988788.1"/>
    <property type="molecule type" value="Genomic_DNA"/>
</dbReference>
<comment type="caution">
    <text evidence="2">The sequence shown here is derived from an EMBL/GenBank/DDBJ whole genome shotgun (WGS) entry which is preliminary data.</text>
</comment>
<name>A0AAN6EP84_EXODE</name>
<sequence>MSSRLLLPPSSHASCVDCGHRSPPNLQRRKVQNSVSRMEKAGAVQPLNCGPTPGAGPFELPLTCLSRLHDCKAFCLHHEETRLTKGPSLDMIPMAGATAAHIGRSGNATTVGSSRFGPAPIDGEDWHIEFSPPFKKSRHVGLCFVIGR</sequence>
<accession>A0AAN6EP84</accession>